<dbReference type="InterPro" id="IPR050307">
    <property type="entry name" value="Sterol_Desaturase_Related"/>
</dbReference>
<dbReference type="AlphaFoldDB" id="A0A166E0V5"/>
<dbReference type="OrthoDB" id="6354873at2759"/>
<dbReference type="InterPro" id="IPR006694">
    <property type="entry name" value="Fatty_acid_hydroxylase"/>
</dbReference>
<proteinExistence type="predicted"/>
<dbReference type="STRING" id="436010.A0A166E0V5"/>
<evidence type="ECO:0000256" key="3">
    <source>
        <dbReference type="ARBA" id="ARBA00022989"/>
    </source>
</evidence>
<reference evidence="7 8" key="1">
    <citation type="journal article" date="2016" name="Mol. Biol. Evol.">
        <title>Comparative Genomics of Early-Diverging Mushroom-Forming Fungi Provides Insights into the Origins of Lignocellulose Decay Capabilities.</title>
        <authorList>
            <person name="Nagy L.G."/>
            <person name="Riley R."/>
            <person name="Tritt A."/>
            <person name="Adam C."/>
            <person name="Daum C."/>
            <person name="Floudas D."/>
            <person name="Sun H."/>
            <person name="Yadav J.S."/>
            <person name="Pangilinan J."/>
            <person name="Larsson K.H."/>
            <person name="Matsuura K."/>
            <person name="Barry K."/>
            <person name="Labutti K."/>
            <person name="Kuo R."/>
            <person name="Ohm R.A."/>
            <person name="Bhattacharya S.S."/>
            <person name="Shirouzu T."/>
            <person name="Yoshinaga Y."/>
            <person name="Martin F.M."/>
            <person name="Grigoriev I.V."/>
            <person name="Hibbett D.S."/>
        </authorList>
    </citation>
    <scope>NUCLEOTIDE SEQUENCE [LARGE SCALE GENOMIC DNA]</scope>
    <source>
        <strain evidence="7 8">CBS 109695</strain>
    </source>
</reference>
<organism evidence="7 8">
    <name type="scientific">Athelia psychrophila</name>
    <dbReference type="NCBI Taxonomy" id="1759441"/>
    <lineage>
        <taxon>Eukaryota</taxon>
        <taxon>Fungi</taxon>
        <taxon>Dikarya</taxon>
        <taxon>Basidiomycota</taxon>
        <taxon>Agaricomycotina</taxon>
        <taxon>Agaricomycetes</taxon>
        <taxon>Agaricomycetidae</taxon>
        <taxon>Atheliales</taxon>
        <taxon>Atheliaceae</taxon>
        <taxon>Athelia</taxon>
    </lineage>
</organism>
<evidence type="ECO:0000313" key="7">
    <source>
        <dbReference type="EMBL" id="KZP15274.1"/>
    </source>
</evidence>
<sequence length="344" mass="39798">MQPQGEHTETGKKKQIRATTTWQHRVQQGQFPHSLAEWVSRFDLGPPELYEPQPDALDRGPVPSHPVWRENVFILKFMLAPLAVQWALQTFAGTIQGPLALAVQYFAYQLCFTIFAICTVVRAHRFMTEYGTLNEHKRGRDIVPDVHYKRLHYALMIFIFIRNIGVFVLAKDRALKPSFSAWSPVKVGLFQIALDYFFYCYHRSTHEVDALWFIHRQHHATKSPTPFMSLWADSYQDVLEWIIIPFLAFLVVKLNFAELYVASGYTLYVEAFGHSGIRAYWAHPLLGKVLEPFGMELVVEDHDLHHRYGRGGKNYGKQTRIWDVLFGTAAPREEEAIYAANTKQ</sequence>
<evidence type="ECO:0000256" key="2">
    <source>
        <dbReference type="ARBA" id="ARBA00022692"/>
    </source>
</evidence>
<dbReference type="Proteomes" id="UP000076532">
    <property type="component" value="Unassembled WGS sequence"/>
</dbReference>
<feature type="domain" description="Fatty acid hydroxylase" evidence="6">
    <location>
        <begin position="189"/>
        <end position="328"/>
    </location>
</feature>
<dbReference type="PANTHER" id="PTHR11863">
    <property type="entry name" value="STEROL DESATURASE"/>
    <property type="match status" value="1"/>
</dbReference>
<evidence type="ECO:0000313" key="8">
    <source>
        <dbReference type="Proteomes" id="UP000076532"/>
    </source>
</evidence>
<accession>A0A166E0V5</accession>
<evidence type="ECO:0000256" key="5">
    <source>
        <dbReference type="SAM" id="Phobius"/>
    </source>
</evidence>
<feature type="transmembrane region" description="Helical" evidence="5">
    <location>
        <begin position="73"/>
        <end position="93"/>
    </location>
</feature>
<dbReference type="GO" id="GO:0005506">
    <property type="term" value="F:iron ion binding"/>
    <property type="evidence" value="ECO:0007669"/>
    <property type="project" value="InterPro"/>
</dbReference>
<evidence type="ECO:0000256" key="1">
    <source>
        <dbReference type="ARBA" id="ARBA00004370"/>
    </source>
</evidence>
<evidence type="ECO:0000256" key="4">
    <source>
        <dbReference type="ARBA" id="ARBA00023136"/>
    </source>
</evidence>
<dbReference type="GO" id="GO:0008610">
    <property type="term" value="P:lipid biosynthetic process"/>
    <property type="evidence" value="ECO:0007669"/>
    <property type="project" value="InterPro"/>
</dbReference>
<gene>
    <name evidence="7" type="ORF">FIBSPDRAFT_750473</name>
</gene>
<feature type="transmembrane region" description="Helical" evidence="5">
    <location>
        <begin position="105"/>
        <end position="124"/>
    </location>
</feature>
<dbReference type="EMBL" id="KV417606">
    <property type="protein sequence ID" value="KZP15274.1"/>
    <property type="molecule type" value="Genomic_DNA"/>
</dbReference>
<keyword evidence="8" id="KW-1185">Reference proteome</keyword>
<keyword evidence="4 5" id="KW-0472">Membrane</keyword>
<comment type="subcellular location">
    <subcellularLocation>
        <location evidence="1">Membrane</location>
    </subcellularLocation>
</comment>
<evidence type="ECO:0000259" key="6">
    <source>
        <dbReference type="Pfam" id="PF04116"/>
    </source>
</evidence>
<dbReference type="GO" id="GO:0016020">
    <property type="term" value="C:membrane"/>
    <property type="evidence" value="ECO:0007669"/>
    <property type="project" value="UniProtKB-SubCell"/>
</dbReference>
<keyword evidence="3 5" id="KW-1133">Transmembrane helix</keyword>
<name>A0A166E0V5_9AGAM</name>
<dbReference type="Pfam" id="PF04116">
    <property type="entry name" value="FA_hydroxylase"/>
    <property type="match status" value="1"/>
</dbReference>
<protein>
    <recommendedName>
        <fullName evidence="6">Fatty acid hydroxylase domain-containing protein</fullName>
    </recommendedName>
</protein>
<feature type="transmembrane region" description="Helical" evidence="5">
    <location>
        <begin position="151"/>
        <end position="170"/>
    </location>
</feature>
<keyword evidence="2 5" id="KW-0812">Transmembrane</keyword>
<dbReference type="GO" id="GO:0016491">
    <property type="term" value="F:oxidoreductase activity"/>
    <property type="evidence" value="ECO:0007669"/>
    <property type="project" value="InterPro"/>
</dbReference>